<feature type="transmembrane region" description="Helical" evidence="2">
    <location>
        <begin position="58"/>
        <end position="77"/>
    </location>
</feature>
<feature type="compositionally biased region" description="Low complexity" evidence="1">
    <location>
        <begin position="1"/>
        <end position="19"/>
    </location>
</feature>
<dbReference type="EMBL" id="KV919040">
    <property type="protein sequence ID" value="OSX72745.1"/>
    <property type="molecule type" value="Genomic_DNA"/>
</dbReference>
<evidence type="ECO:0000313" key="4">
    <source>
        <dbReference type="Proteomes" id="UP000218209"/>
    </source>
</evidence>
<feature type="region of interest" description="Disordered" evidence="1">
    <location>
        <begin position="1"/>
        <end position="33"/>
    </location>
</feature>
<reference evidence="3 4" key="1">
    <citation type="submission" date="2017-03" db="EMBL/GenBank/DDBJ databases">
        <title>WGS assembly of Porphyra umbilicalis.</title>
        <authorList>
            <person name="Brawley S.H."/>
            <person name="Blouin N.A."/>
            <person name="Ficko-Blean E."/>
            <person name="Wheeler G.L."/>
            <person name="Lohr M."/>
            <person name="Goodson H.V."/>
            <person name="Jenkins J.W."/>
            <person name="Blaby-Haas C.E."/>
            <person name="Helliwell K.E."/>
            <person name="Chan C."/>
            <person name="Marriage T."/>
            <person name="Bhattacharya D."/>
            <person name="Klein A.S."/>
            <person name="Badis Y."/>
            <person name="Brodie J."/>
            <person name="Cao Y."/>
            <person name="Collen J."/>
            <person name="Dittami S.M."/>
            <person name="Gachon C.M."/>
            <person name="Green B.R."/>
            <person name="Karpowicz S."/>
            <person name="Kim J.W."/>
            <person name="Kudahl U."/>
            <person name="Lin S."/>
            <person name="Michel G."/>
            <person name="Mittag M."/>
            <person name="Olson B.J."/>
            <person name="Pangilinan J."/>
            <person name="Peng Y."/>
            <person name="Qiu H."/>
            <person name="Shu S."/>
            <person name="Singer J.T."/>
            <person name="Smith A.G."/>
            <person name="Sprecher B.N."/>
            <person name="Wagner V."/>
            <person name="Wang W."/>
            <person name="Wang Z.-Y."/>
            <person name="Yan J."/>
            <person name="Yarish C."/>
            <person name="Zoeuner-Riek S."/>
            <person name="Zhuang Y."/>
            <person name="Zou Y."/>
            <person name="Lindquist E.A."/>
            <person name="Grimwood J."/>
            <person name="Barry K."/>
            <person name="Rokhsar D.S."/>
            <person name="Schmutz J."/>
            <person name="Stiller J.W."/>
            <person name="Grossman A.R."/>
            <person name="Prochnik S.E."/>
        </authorList>
    </citation>
    <scope>NUCLEOTIDE SEQUENCE [LARGE SCALE GENOMIC DNA]</scope>
    <source>
        <strain evidence="3">4086291</strain>
    </source>
</reference>
<dbReference type="Proteomes" id="UP000218209">
    <property type="component" value="Unassembled WGS sequence"/>
</dbReference>
<feature type="transmembrane region" description="Helical" evidence="2">
    <location>
        <begin position="216"/>
        <end position="238"/>
    </location>
</feature>
<name>A0A1X6NW14_PORUM</name>
<dbReference type="GO" id="GO:0016020">
    <property type="term" value="C:membrane"/>
    <property type="evidence" value="ECO:0007669"/>
    <property type="project" value="TreeGrafter"/>
</dbReference>
<protein>
    <submittedName>
        <fullName evidence="3">Uncharacterized protein</fullName>
    </submittedName>
</protein>
<dbReference type="PANTHER" id="PTHR12242">
    <property type="entry name" value="OS02G0130600 PROTEIN-RELATED"/>
    <property type="match status" value="1"/>
</dbReference>
<organism evidence="3 4">
    <name type="scientific">Porphyra umbilicalis</name>
    <name type="common">Purple laver</name>
    <name type="synonym">Red alga</name>
    <dbReference type="NCBI Taxonomy" id="2786"/>
    <lineage>
        <taxon>Eukaryota</taxon>
        <taxon>Rhodophyta</taxon>
        <taxon>Bangiophyceae</taxon>
        <taxon>Bangiales</taxon>
        <taxon>Bangiaceae</taxon>
        <taxon>Porphyra</taxon>
    </lineage>
</organism>
<dbReference type="AlphaFoldDB" id="A0A1X6NW14"/>
<evidence type="ECO:0000313" key="3">
    <source>
        <dbReference type="EMBL" id="OSX72745.1"/>
    </source>
</evidence>
<feature type="transmembrane region" description="Helical" evidence="2">
    <location>
        <begin position="258"/>
        <end position="283"/>
    </location>
</feature>
<keyword evidence="2" id="KW-0472">Membrane</keyword>
<feature type="transmembrane region" description="Helical" evidence="2">
    <location>
        <begin position="157"/>
        <end position="181"/>
    </location>
</feature>
<keyword evidence="2" id="KW-1133">Transmembrane helix</keyword>
<sequence length="312" mass="32178">MADGGLPTAAAAAAAADGGADPRHDPDGVDPPPSCCAWGGHTAAEVGTSWLLPPLPLLAWRAALAAWVVGTLAWLAAADELDMVYFTNVNYTLLCGVLVATAAVTAYAVLVVRPPPHPSRRGGGGGGGGVAAAAAAPAAAAEAGGGGAKRADGAGPVWTATVLAFQVAASNALFLDVVYWALLFDTLSFSTTVVHLLNALVVGVDIALVSSMHLRWAYLLPSAAVALLWVFGFAWPWYAATGEWVYGFLDFREHSTAYTVGIYVGMTAWHLVAGALVVGLCRLREWAVYRRRRQRGGAGGRAPAAGEEAVFV</sequence>
<dbReference type="OrthoDB" id="419711at2759"/>
<proteinExistence type="predicted"/>
<evidence type="ECO:0000256" key="1">
    <source>
        <dbReference type="SAM" id="MobiDB-lite"/>
    </source>
</evidence>
<feature type="transmembrane region" description="Helical" evidence="2">
    <location>
        <begin position="89"/>
        <end position="112"/>
    </location>
</feature>
<evidence type="ECO:0000256" key="2">
    <source>
        <dbReference type="SAM" id="Phobius"/>
    </source>
</evidence>
<feature type="transmembrane region" description="Helical" evidence="2">
    <location>
        <begin position="187"/>
        <end position="209"/>
    </location>
</feature>
<gene>
    <name evidence="3" type="ORF">BU14_0407s0009</name>
</gene>
<keyword evidence="4" id="KW-1185">Reference proteome</keyword>
<accession>A0A1X6NW14</accession>
<keyword evidence="2" id="KW-0812">Transmembrane</keyword>